<keyword evidence="2" id="KW-0378">Hydrolase</keyword>
<feature type="domain" description="Beta-lactamase-related" evidence="1">
    <location>
        <begin position="24"/>
        <end position="356"/>
    </location>
</feature>
<dbReference type="GO" id="GO:0016787">
    <property type="term" value="F:hydrolase activity"/>
    <property type="evidence" value="ECO:0007669"/>
    <property type="project" value="UniProtKB-KW"/>
</dbReference>
<evidence type="ECO:0000313" key="3">
    <source>
        <dbReference type="Proteomes" id="UP000246303"/>
    </source>
</evidence>
<proteinExistence type="predicted"/>
<accession>A0A2V3DU98</accession>
<dbReference type="OrthoDB" id="3422781at2"/>
<reference evidence="2 3" key="1">
    <citation type="submission" date="2018-05" db="EMBL/GenBank/DDBJ databases">
        <title>Genetic diversity of glacier-inhabiting Cryobacterium bacteria in China and description of Cryobacterium mengkeensis sp. nov. and Arthrobacter glacialis sp. nov.</title>
        <authorList>
            <person name="Liu Q."/>
            <person name="Xin Y.-H."/>
        </authorList>
    </citation>
    <scope>NUCLEOTIDE SEQUENCE [LARGE SCALE GENOMIC DNA]</scope>
    <source>
        <strain evidence="2 3">GP3</strain>
    </source>
</reference>
<dbReference type="PANTHER" id="PTHR43319:SF3">
    <property type="entry name" value="BETA-LACTAMASE-RELATED DOMAIN-CONTAINING PROTEIN"/>
    <property type="match status" value="1"/>
</dbReference>
<dbReference type="InterPro" id="IPR052907">
    <property type="entry name" value="Beta-lactamase/esterase"/>
</dbReference>
<dbReference type="SUPFAM" id="SSF56601">
    <property type="entry name" value="beta-lactamase/transpeptidase-like"/>
    <property type="match status" value="1"/>
</dbReference>
<dbReference type="Pfam" id="PF00144">
    <property type="entry name" value="Beta-lactamase"/>
    <property type="match status" value="1"/>
</dbReference>
<evidence type="ECO:0000259" key="1">
    <source>
        <dbReference type="Pfam" id="PF00144"/>
    </source>
</evidence>
<dbReference type="InterPro" id="IPR012338">
    <property type="entry name" value="Beta-lactam/transpept-like"/>
</dbReference>
<comment type="caution">
    <text evidence="2">The sequence shown here is derived from an EMBL/GenBank/DDBJ whole genome shotgun (WGS) entry which is preliminary data.</text>
</comment>
<gene>
    <name evidence="2" type="ORF">CVS29_05160</name>
</gene>
<keyword evidence="3" id="KW-1185">Reference proteome</keyword>
<dbReference type="PANTHER" id="PTHR43319">
    <property type="entry name" value="BETA-LACTAMASE-RELATED"/>
    <property type="match status" value="1"/>
</dbReference>
<dbReference type="RefSeq" id="WP_110105251.1">
    <property type="nucleotide sequence ID" value="NZ_JACBZZ010000001.1"/>
</dbReference>
<dbReference type="AlphaFoldDB" id="A0A2V3DU98"/>
<evidence type="ECO:0000313" key="2">
    <source>
        <dbReference type="EMBL" id="PXA66940.1"/>
    </source>
</evidence>
<dbReference type="EMBL" id="QHLZ01000002">
    <property type="protein sequence ID" value="PXA66940.1"/>
    <property type="molecule type" value="Genomic_DNA"/>
</dbReference>
<organism evidence="2 3">
    <name type="scientific">Arthrobacter psychrochitiniphilus</name>
    <dbReference type="NCBI Taxonomy" id="291045"/>
    <lineage>
        <taxon>Bacteria</taxon>
        <taxon>Bacillati</taxon>
        <taxon>Actinomycetota</taxon>
        <taxon>Actinomycetes</taxon>
        <taxon>Micrococcales</taxon>
        <taxon>Micrococcaceae</taxon>
        <taxon>Arthrobacter</taxon>
    </lineage>
</organism>
<dbReference type="Proteomes" id="UP000246303">
    <property type="component" value="Unassembled WGS sequence"/>
</dbReference>
<dbReference type="Gene3D" id="3.40.710.10">
    <property type="entry name" value="DD-peptidase/beta-lactamase superfamily"/>
    <property type="match status" value="1"/>
</dbReference>
<protein>
    <submittedName>
        <fullName evidence="2">EstA family serine hydrolase</fullName>
    </submittedName>
</protein>
<sequence length="379" mass="40008">MTHSLPRGAGASQGLTTEKFTSVRELFDSMLDADPRYSAQLAVYVAGEKVVDLVGGPDSSANSLTGVFSCSKGVSALAFSLLVQDGLVDLDATVASYWPEFAQNGKASVTVRQLLSHQAGLVGAQGGFAMEEYSDLPAVAARLAAMAPMWRPGSGTFGYHALTMGVFLEELCRRVSGERLQDVYNRRIRVPFAADMFLGLPESEESRFRPVLFDEEAPPAFFDPFCLAGVSGNVQAGNLLELPNVRSVRAAGSCSGAGVGSADGLARVYAGAITGIEGQPAYLTPETIALMSQEQVWGLDRVFCDTGAFAITFMKAHPRMDFGSAQAFGHDGANAALGYADPLYGIGFGYVPAWNEEGSTTGRAMQLSAAVRQVLLAGN</sequence>
<dbReference type="InterPro" id="IPR001466">
    <property type="entry name" value="Beta-lactam-related"/>
</dbReference>
<name>A0A2V3DU98_9MICC</name>